<organism evidence="2 3">
    <name type="scientific">Streptosporangium oxazolinicum</name>
    <dbReference type="NCBI Taxonomy" id="909287"/>
    <lineage>
        <taxon>Bacteria</taxon>
        <taxon>Bacillati</taxon>
        <taxon>Actinomycetota</taxon>
        <taxon>Actinomycetes</taxon>
        <taxon>Streptosporangiales</taxon>
        <taxon>Streptosporangiaceae</taxon>
        <taxon>Streptosporangium</taxon>
    </lineage>
</organism>
<evidence type="ECO:0000313" key="3">
    <source>
        <dbReference type="Proteomes" id="UP001501251"/>
    </source>
</evidence>
<evidence type="ECO:0000313" key="2">
    <source>
        <dbReference type="EMBL" id="GAA4200815.1"/>
    </source>
</evidence>
<accession>A0ABP8B8N4</accession>
<feature type="compositionally biased region" description="Low complexity" evidence="1">
    <location>
        <begin position="14"/>
        <end position="30"/>
    </location>
</feature>
<dbReference type="EMBL" id="BAABAQ010000011">
    <property type="protein sequence ID" value="GAA4200815.1"/>
    <property type="molecule type" value="Genomic_DNA"/>
</dbReference>
<gene>
    <name evidence="2" type="ORF">GCM10022252_54600</name>
</gene>
<sequence>MRPLAVRRFGVPDARLAGADGRARAHGPAGEDPPGERPRRATVFRMSDEYRFGRKGNGAASPVAPEGYFRKRE</sequence>
<name>A0ABP8B8N4_9ACTN</name>
<proteinExistence type="predicted"/>
<keyword evidence="3" id="KW-1185">Reference proteome</keyword>
<evidence type="ECO:0000256" key="1">
    <source>
        <dbReference type="SAM" id="MobiDB-lite"/>
    </source>
</evidence>
<dbReference type="Proteomes" id="UP001501251">
    <property type="component" value="Unassembled WGS sequence"/>
</dbReference>
<reference evidence="3" key="1">
    <citation type="journal article" date="2019" name="Int. J. Syst. Evol. Microbiol.">
        <title>The Global Catalogue of Microorganisms (GCM) 10K type strain sequencing project: providing services to taxonomists for standard genome sequencing and annotation.</title>
        <authorList>
            <consortium name="The Broad Institute Genomics Platform"/>
            <consortium name="The Broad Institute Genome Sequencing Center for Infectious Disease"/>
            <person name="Wu L."/>
            <person name="Ma J."/>
        </authorList>
    </citation>
    <scope>NUCLEOTIDE SEQUENCE [LARGE SCALE GENOMIC DNA]</scope>
    <source>
        <strain evidence="3">JCM 17388</strain>
    </source>
</reference>
<protein>
    <submittedName>
        <fullName evidence="2">Uncharacterized protein</fullName>
    </submittedName>
</protein>
<feature type="region of interest" description="Disordered" evidence="1">
    <location>
        <begin position="52"/>
        <end position="73"/>
    </location>
</feature>
<comment type="caution">
    <text evidence="2">The sequence shown here is derived from an EMBL/GenBank/DDBJ whole genome shotgun (WGS) entry which is preliminary data.</text>
</comment>
<feature type="region of interest" description="Disordered" evidence="1">
    <location>
        <begin position="1"/>
        <end position="39"/>
    </location>
</feature>